<proteinExistence type="predicted"/>
<gene>
    <name evidence="3" type="ORF">KSF_094610</name>
</gene>
<dbReference type="GO" id="GO:0004175">
    <property type="term" value="F:endopeptidase activity"/>
    <property type="evidence" value="ECO:0007669"/>
    <property type="project" value="UniProtKB-ARBA"/>
</dbReference>
<organism evidence="3 4">
    <name type="scientific">Reticulibacter mediterranei</name>
    <dbReference type="NCBI Taxonomy" id="2778369"/>
    <lineage>
        <taxon>Bacteria</taxon>
        <taxon>Bacillati</taxon>
        <taxon>Chloroflexota</taxon>
        <taxon>Ktedonobacteria</taxon>
        <taxon>Ktedonobacterales</taxon>
        <taxon>Reticulibacteraceae</taxon>
        <taxon>Reticulibacter</taxon>
    </lineage>
</organism>
<feature type="transmembrane region" description="Helical" evidence="1">
    <location>
        <begin position="134"/>
        <end position="152"/>
    </location>
</feature>
<sequence>MVAQKVQPQVHTQDGTPIPQYSLSKILLIWVVTALPMGILGWVVAPALVNATHSPFARTEVLLVGLVWLFVLAMILVYQEAGNLRWSTLQQRLFLTTPRSPRTGEPSARLWWWLIPLVLATAGFQVLIEPTINHLWVSVFPFFAAPSGFELNTQLATPAARAQLVGAWGIFLLNVVLLVFNTFLGEELLFRGVLLPRMAGVFGKGDWVMNGVLYGLYHLHQPWGWPSYVLDWSLFFALPSRRFRSTWFGIADHSGQTVFFTVLILGIVLRWW</sequence>
<reference evidence="3" key="1">
    <citation type="submission" date="2020-10" db="EMBL/GenBank/DDBJ databases">
        <title>Taxonomic study of unclassified bacteria belonging to the class Ktedonobacteria.</title>
        <authorList>
            <person name="Yabe S."/>
            <person name="Wang C.M."/>
            <person name="Zheng Y."/>
            <person name="Sakai Y."/>
            <person name="Cavaletti L."/>
            <person name="Monciardini P."/>
            <person name="Donadio S."/>
        </authorList>
    </citation>
    <scope>NUCLEOTIDE SEQUENCE</scope>
    <source>
        <strain evidence="3">ID150040</strain>
    </source>
</reference>
<feature type="transmembrane region" description="Helical" evidence="1">
    <location>
        <begin position="27"/>
        <end position="49"/>
    </location>
</feature>
<dbReference type="InterPro" id="IPR003675">
    <property type="entry name" value="Rce1/LyrA-like_dom"/>
</dbReference>
<dbReference type="Proteomes" id="UP000597444">
    <property type="component" value="Unassembled WGS sequence"/>
</dbReference>
<keyword evidence="1" id="KW-0812">Transmembrane</keyword>
<feature type="transmembrane region" description="Helical" evidence="1">
    <location>
        <begin position="61"/>
        <end position="78"/>
    </location>
</feature>
<keyword evidence="4" id="KW-1185">Reference proteome</keyword>
<comment type="caution">
    <text evidence="3">The sequence shown here is derived from an EMBL/GenBank/DDBJ whole genome shotgun (WGS) entry which is preliminary data.</text>
</comment>
<keyword evidence="1" id="KW-0472">Membrane</keyword>
<evidence type="ECO:0000313" key="4">
    <source>
        <dbReference type="Proteomes" id="UP000597444"/>
    </source>
</evidence>
<feature type="transmembrane region" description="Helical" evidence="1">
    <location>
        <begin position="164"/>
        <end position="184"/>
    </location>
</feature>
<dbReference type="GO" id="GO:0080120">
    <property type="term" value="P:CAAX-box protein maturation"/>
    <property type="evidence" value="ECO:0007669"/>
    <property type="project" value="UniProtKB-ARBA"/>
</dbReference>
<evidence type="ECO:0000256" key="1">
    <source>
        <dbReference type="SAM" id="Phobius"/>
    </source>
</evidence>
<dbReference type="AlphaFoldDB" id="A0A8J3N880"/>
<dbReference type="RefSeq" id="WP_220210059.1">
    <property type="nucleotide sequence ID" value="NZ_BNJK01000002.1"/>
</dbReference>
<protein>
    <recommendedName>
        <fullName evidence="2">CAAX prenyl protease 2/Lysostaphin resistance protein A-like domain-containing protein</fullName>
    </recommendedName>
</protein>
<name>A0A8J3N880_9CHLR</name>
<evidence type="ECO:0000259" key="2">
    <source>
        <dbReference type="Pfam" id="PF02517"/>
    </source>
</evidence>
<feature type="transmembrane region" description="Helical" evidence="1">
    <location>
        <begin position="110"/>
        <end position="128"/>
    </location>
</feature>
<dbReference type="Pfam" id="PF02517">
    <property type="entry name" value="Rce1-like"/>
    <property type="match status" value="1"/>
</dbReference>
<dbReference type="EMBL" id="BNJK01000002">
    <property type="protein sequence ID" value="GHO99413.1"/>
    <property type="molecule type" value="Genomic_DNA"/>
</dbReference>
<feature type="transmembrane region" description="Helical" evidence="1">
    <location>
        <begin position="247"/>
        <end position="269"/>
    </location>
</feature>
<keyword evidence="1" id="KW-1133">Transmembrane helix</keyword>
<accession>A0A8J3N880</accession>
<evidence type="ECO:0000313" key="3">
    <source>
        <dbReference type="EMBL" id="GHO99413.1"/>
    </source>
</evidence>
<feature type="domain" description="CAAX prenyl protease 2/Lysostaphin resistance protein A-like" evidence="2">
    <location>
        <begin position="171"/>
        <end position="255"/>
    </location>
</feature>